<sequence>IENVTNYVKKSWLVSHLKHIYHLHKLLQCLSKSPSHSIFQLKTLSSTVQQPNLVTNGKTKHMIQICQQKME</sequence>
<proteinExistence type="predicted"/>
<accession>A0AAD7ZD78</accession>
<evidence type="ECO:0000313" key="2">
    <source>
        <dbReference type="Proteomes" id="UP001233999"/>
    </source>
</evidence>
<reference evidence="1" key="1">
    <citation type="journal article" date="2023" name="IScience">
        <title>Live-bearing cockroach genome reveals convergent evolutionary mechanisms linked to viviparity in insects and beyond.</title>
        <authorList>
            <person name="Fouks B."/>
            <person name="Harrison M.C."/>
            <person name="Mikhailova A.A."/>
            <person name="Marchal E."/>
            <person name="English S."/>
            <person name="Carruthers M."/>
            <person name="Jennings E.C."/>
            <person name="Chiamaka E.L."/>
            <person name="Frigard R.A."/>
            <person name="Pippel M."/>
            <person name="Attardo G.M."/>
            <person name="Benoit J.B."/>
            <person name="Bornberg-Bauer E."/>
            <person name="Tobe S.S."/>
        </authorList>
    </citation>
    <scope>NUCLEOTIDE SEQUENCE</scope>
    <source>
        <strain evidence="1">Stay&amp;Tobe</strain>
    </source>
</reference>
<gene>
    <name evidence="1" type="ORF">L9F63_005253</name>
</gene>
<dbReference type="AlphaFoldDB" id="A0AAD7ZD78"/>
<dbReference type="EMBL" id="JASPKZ010008874">
    <property type="protein sequence ID" value="KAJ9578524.1"/>
    <property type="molecule type" value="Genomic_DNA"/>
</dbReference>
<comment type="caution">
    <text evidence="1">The sequence shown here is derived from an EMBL/GenBank/DDBJ whole genome shotgun (WGS) entry which is preliminary data.</text>
</comment>
<protein>
    <submittedName>
        <fullName evidence="1">Uncharacterized protein</fullName>
    </submittedName>
</protein>
<feature type="non-terminal residue" evidence="1">
    <location>
        <position position="1"/>
    </location>
</feature>
<keyword evidence="2" id="KW-1185">Reference proteome</keyword>
<organism evidence="1 2">
    <name type="scientific">Diploptera punctata</name>
    <name type="common">Pacific beetle cockroach</name>
    <dbReference type="NCBI Taxonomy" id="6984"/>
    <lineage>
        <taxon>Eukaryota</taxon>
        <taxon>Metazoa</taxon>
        <taxon>Ecdysozoa</taxon>
        <taxon>Arthropoda</taxon>
        <taxon>Hexapoda</taxon>
        <taxon>Insecta</taxon>
        <taxon>Pterygota</taxon>
        <taxon>Neoptera</taxon>
        <taxon>Polyneoptera</taxon>
        <taxon>Dictyoptera</taxon>
        <taxon>Blattodea</taxon>
        <taxon>Blaberoidea</taxon>
        <taxon>Blaberidae</taxon>
        <taxon>Diplopterinae</taxon>
        <taxon>Diploptera</taxon>
    </lineage>
</organism>
<evidence type="ECO:0000313" key="1">
    <source>
        <dbReference type="EMBL" id="KAJ9578524.1"/>
    </source>
</evidence>
<feature type="non-terminal residue" evidence="1">
    <location>
        <position position="71"/>
    </location>
</feature>
<name>A0AAD7ZD78_DIPPU</name>
<dbReference type="Proteomes" id="UP001233999">
    <property type="component" value="Unassembled WGS sequence"/>
</dbReference>
<reference evidence="1" key="2">
    <citation type="submission" date="2023-05" db="EMBL/GenBank/DDBJ databases">
        <authorList>
            <person name="Fouks B."/>
        </authorList>
    </citation>
    <scope>NUCLEOTIDE SEQUENCE</scope>
    <source>
        <strain evidence="1">Stay&amp;Tobe</strain>
        <tissue evidence="1">Testes</tissue>
    </source>
</reference>